<organism evidence="8 9">
    <name type="scientific">Sphingobium xenophagum</name>
    <dbReference type="NCBI Taxonomy" id="121428"/>
    <lineage>
        <taxon>Bacteria</taxon>
        <taxon>Pseudomonadati</taxon>
        <taxon>Pseudomonadota</taxon>
        <taxon>Alphaproteobacteria</taxon>
        <taxon>Sphingomonadales</taxon>
        <taxon>Sphingomonadaceae</taxon>
        <taxon>Sphingobium</taxon>
    </lineage>
</organism>
<dbReference type="InterPro" id="IPR027275">
    <property type="entry name" value="PRC-brl_dom"/>
</dbReference>
<evidence type="ECO:0000259" key="7">
    <source>
        <dbReference type="Pfam" id="PF05239"/>
    </source>
</evidence>
<dbReference type="InterPro" id="IPR011033">
    <property type="entry name" value="PRC_barrel-like_sf"/>
</dbReference>
<sequence length="164" mass="16996">MTDKPVTLAAIVGAHGVAGEVRLKLFGEGAESLKAYGSFDAAGRTLTLKSVRPGPNGAVARFAEIGDRGAAEALRGTALTVPRSALPPLAEGEYYHADIIGLPCVSSEGEALGEIIAIENFGAGDIVEVQRPSVDGKPGKRFMAPMHAVTLEAERAVIDALFVE</sequence>
<feature type="domain" description="PRC-barrel" evidence="7">
    <location>
        <begin position="91"/>
        <end position="160"/>
    </location>
</feature>
<evidence type="ECO:0000259" key="6">
    <source>
        <dbReference type="Pfam" id="PF01782"/>
    </source>
</evidence>
<evidence type="ECO:0000256" key="1">
    <source>
        <dbReference type="ARBA" id="ARBA00022490"/>
    </source>
</evidence>
<dbReference type="InterPro" id="IPR036976">
    <property type="entry name" value="RimM_N_sf"/>
</dbReference>
<dbReference type="Pfam" id="PF01782">
    <property type="entry name" value="RimM"/>
    <property type="match status" value="1"/>
</dbReference>
<reference evidence="8 9" key="1">
    <citation type="submission" date="2023-07" db="EMBL/GenBank/DDBJ databases">
        <title>Sorghum-associated microbial communities from plants grown in Nebraska, USA.</title>
        <authorList>
            <person name="Schachtman D."/>
        </authorList>
    </citation>
    <scope>NUCLEOTIDE SEQUENCE [LARGE SCALE GENOMIC DNA]</scope>
    <source>
        <strain evidence="8 9">4256</strain>
    </source>
</reference>
<dbReference type="NCBIfam" id="TIGR02273">
    <property type="entry name" value="16S_RimM"/>
    <property type="match status" value="1"/>
</dbReference>
<dbReference type="InterPro" id="IPR011961">
    <property type="entry name" value="RimM"/>
</dbReference>
<evidence type="ECO:0000256" key="5">
    <source>
        <dbReference type="HAMAP-Rule" id="MF_00014"/>
    </source>
</evidence>
<dbReference type="HAMAP" id="MF_00014">
    <property type="entry name" value="Ribosome_mat_RimM"/>
    <property type="match status" value="1"/>
</dbReference>
<dbReference type="RefSeq" id="WP_310225889.1">
    <property type="nucleotide sequence ID" value="NZ_JAVDWV010000013.1"/>
</dbReference>
<dbReference type="SUPFAM" id="SSF50346">
    <property type="entry name" value="PRC-barrel domain"/>
    <property type="match status" value="1"/>
</dbReference>
<dbReference type="InterPro" id="IPR002676">
    <property type="entry name" value="RimM_N"/>
</dbReference>
<dbReference type="Proteomes" id="UP001267638">
    <property type="component" value="Unassembled WGS sequence"/>
</dbReference>
<keyword evidence="9" id="KW-1185">Reference proteome</keyword>
<accession>A0ABU1X360</accession>
<comment type="domain">
    <text evidence="5">The PRC barrel domain binds ribosomal protein uS19.</text>
</comment>
<dbReference type="EMBL" id="JAVDWV010000013">
    <property type="protein sequence ID" value="MDR7156018.1"/>
    <property type="molecule type" value="Genomic_DNA"/>
</dbReference>
<name>A0ABU1X360_SPHXE</name>
<feature type="domain" description="RimM N-terminal" evidence="6">
    <location>
        <begin position="8"/>
        <end position="84"/>
    </location>
</feature>
<evidence type="ECO:0000313" key="9">
    <source>
        <dbReference type="Proteomes" id="UP001267638"/>
    </source>
</evidence>
<keyword evidence="2 5" id="KW-0690">Ribosome biogenesis</keyword>
<keyword evidence="4 5" id="KW-0143">Chaperone</keyword>
<dbReference type="InterPro" id="IPR009000">
    <property type="entry name" value="Transl_B-barrel_sf"/>
</dbReference>
<comment type="similarity">
    <text evidence="5">Belongs to the RimM family.</text>
</comment>
<evidence type="ECO:0000256" key="2">
    <source>
        <dbReference type="ARBA" id="ARBA00022517"/>
    </source>
</evidence>
<protein>
    <recommendedName>
        <fullName evidence="5">Ribosome maturation factor RimM</fullName>
    </recommendedName>
</protein>
<comment type="function">
    <text evidence="5">An accessory protein needed during the final step in the assembly of 30S ribosomal subunit, possibly for assembly of the head region. Essential for efficient processing of 16S rRNA. May be needed both before and after RbfA during the maturation of 16S rRNA. It has affinity for free ribosomal 30S subunits but not for 70S ribosomes.</text>
</comment>
<comment type="subunit">
    <text evidence="5">Binds ribosomal protein uS19.</text>
</comment>
<evidence type="ECO:0000256" key="3">
    <source>
        <dbReference type="ARBA" id="ARBA00022552"/>
    </source>
</evidence>
<dbReference type="SUPFAM" id="SSF50447">
    <property type="entry name" value="Translation proteins"/>
    <property type="match status" value="1"/>
</dbReference>
<evidence type="ECO:0000256" key="4">
    <source>
        <dbReference type="ARBA" id="ARBA00023186"/>
    </source>
</evidence>
<comment type="subcellular location">
    <subcellularLocation>
        <location evidence="5">Cytoplasm</location>
    </subcellularLocation>
</comment>
<dbReference type="PANTHER" id="PTHR33692:SF1">
    <property type="entry name" value="RIBOSOME MATURATION FACTOR RIMM"/>
    <property type="match status" value="1"/>
</dbReference>
<comment type="caution">
    <text evidence="8">The sequence shown here is derived from an EMBL/GenBank/DDBJ whole genome shotgun (WGS) entry which is preliminary data.</text>
</comment>
<proteinExistence type="inferred from homology"/>
<dbReference type="PANTHER" id="PTHR33692">
    <property type="entry name" value="RIBOSOME MATURATION FACTOR RIMM"/>
    <property type="match status" value="1"/>
</dbReference>
<evidence type="ECO:0000313" key="8">
    <source>
        <dbReference type="EMBL" id="MDR7156018.1"/>
    </source>
</evidence>
<dbReference type="Pfam" id="PF05239">
    <property type="entry name" value="PRC"/>
    <property type="match status" value="1"/>
</dbReference>
<keyword evidence="1 5" id="KW-0963">Cytoplasm</keyword>
<keyword evidence="3 5" id="KW-0698">rRNA processing</keyword>
<dbReference type="Gene3D" id="2.30.30.240">
    <property type="entry name" value="PRC-barrel domain"/>
    <property type="match status" value="1"/>
</dbReference>
<dbReference type="Gene3D" id="2.40.30.60">
    <property type="entry name" value="RimM"/>
    <property type="match status" value="1"/>
</dbReference>
<gene>
    <name evidence="5" type="primary">rimM</name>
    <name evidence="8" type="ORF">J2W40_002856</name>
</gene>